<organism evidence="2 3">
    <name type="scientific">Parasphaerochaeta coccoides (strain ATCC BAA-1237 / DSM 17374 / SPN1)</name>
    <name type="common">Sphaerochaeta coccoides</name>
    <dbReference type="NCBI Taxonomy" id="760011"/>
    <lineage>
        <taxon>Bacteria</taxon>
        <taxon>Pseudomonadati</taxon>
        <taxon>Spirochaetota</taxon>
        <taxon>Spirochaetia</taxon>
        <taxon>Spirochaetales</taxon>
        <taxon>Sphaerochaetaceae</taxon>
        <taxon>Parasphaerochaeta</taxon>
    </lineage>
</organism>
<reference evidence="3" key="1">
    <citation type="submission" date="2011-04" db="EMBL/GenBank/DDBJ databases">
        <title>The complete genome of Spirochaeta coccoides DSM 17374.</title>
        <authorList>
            <person name="Lucas S."/>
            <person name="Copeland A."/>
            <person name="Lapidus A."/>
            <person name="Bruce D."/>
            <person name="Goodwin L."/>
            <person name="Pitluck S."/>
            <person name="Peters L."/>
            <person name="Kyrpides N."/>
            <person name="Mavromatis K."/>
            <person name="Pagani I."/>
            <person name="Ivanova N."/>
            <person name="Ovchinnikova G."/>
            <person name="Lu M."/>
            <person name="Detter J.C."/>
            <person name="Tapia R."/>
            <person name="Han C."/>
            <person name="Land M."/>
            <person name="Hauser L."/>
            <person name="Markowitz V."/>
            <person name="Cheng J.-F."/>
            <person name="Hugenholtz P."/>
            <person name="Woyke T."/>
            <person name="Wu D."/>
            <person name="Spring S."/>
            <person name="Schroeder M."/>
            <person name="Brambilla E."/>
            <person name="Klenk H.-P."/>
            <person name="Eisen J.A."/>
        </authorList>
    </citation>
    <scope>NUCLEOTIDE SEQUENCE [LARGE SCALE GENOMIC DNA]</scope>
    <source>
        <strain evidence="3">ATCC BAA-1237 / DSM 17374 / SPN1</strain>
    </source>
</reference>
<keyword evidence="3" id="KW-1185">Reference proteome</keyword>
<proteinExistence type="predicted"/>
<dbReference type="HOGENOM" id="CLU_2107922_0_0_12"/>
<feature type="compositionally biased region" description="Basic and acidic residues" evidence="1">
    <location>
        <begin position="128"/>
        <end position="142"/>
    </location>
</feature>
<dbReference type="EMBL" id="CP002659">
    <property type="protein sequence ID" value="AEC02037.1"/>
    <property type="molecule type" value="Genomic_DNA"/>
</dbReference>
<evidence type="ECO:0000256" key="1">
    <source>
        <dbReference type="SAM" id="MobiDB-lite"/>
    </source>
</evidence>
<dbReference type="KEGG" id="scc:Spico_0812"/>
<dbReference type="STRING" id="760011.Spico_0812"/>
<evidence type="ECO:0000313" key="3">
    <source>
        <dbReference type="Proteomes" id="UP000007939"/>
    </source>
</evidence>
<evidence type="ECO:0000313" key="2">
    <source>
        <dbReference type="EMBL" id="AEC02037.1"/>
    </source>
</evidence>
<accession>F4GHD8</accession>
<dbReference type="RefSeq" id="WP_013739433.1">
    <property type="nucleotide sequence ID" value="NC_015436.1"/>
</dbReference>
<dbReference type="AlphaFoldDB" id="F4GHD8"/>
<name>F4GHD8_PARC1</name>
<reference evidence="2 3" key="2">
    <citation type="journal article" date="2012" name="Stand. Genomic Sci.">
        <title>Complete genome sequence of the termite hindgut bacterium Spirochaeta coccoides type strain (SPN1(T)), reclassification in the genus Sphaerochaeta as Sphaerochaeta coccoides comb. nov. and emendations of the family Spirochaetaceae and the genus Sphaerochaeta.</title>
        <authorList>
            <person name="Abt B."/>
            <person name="Han C."/>
            <person name="Scheuner C."/>
            <person name="Lu M."/>
            <person name="Lapidus A."/>
            <person name="Nolan M."/>
            <person name="Lucas S."/>
            <person name="Hammon N."/>
            <person name="Deshpande S."/>
            <person name="Cheng J.F."/>
            <person name="Tapia R."/>
            <person name="Goodwin L.A."/>
            <person name="Pitluck S."/>
            <person name="Liolios K."/>
            <person name="Pagani I."/>
            <person name="Ivanova N."/>
            <person name="Mavromatis K."/>
            <person name="Mikhailova N."/>
            <person name="Huntemann M."/>
            <person name="Pati A."/>
            <person name="Chen A."/>
            <person name="Palaniappan K."/>
            <person name="Land M."/>
            <person name="Hauser L."/>
            <person name="Brambilla E.M."/>
            <person name="Rohde M."/>
            <person name="Spring S."/>
            <person name="Gronow S."/>
            <person name="Goker M."/>
            <person name="Woyke T."/>
            <person name="Bristow J."/>
            <person name="Eisen J.A."/>
            <person name="Markowitz V."/>
            <person name="Hugenholtz P."/>
            <person name="Kyrpides N.C."/>
            <person name="Klenk H.P."/>
            <person name="Detter J.C."/>
        </authorList>
    </citation>
    <scope>NUCLEOTIDE SEQUENCE [LARGE SCALE GENOMIC DNA]</scope>
    <source>
        <strain evidence="3">ATCC BAA-1237 / DSM 17374 / SPN1</strain>
    </source>
</reference>
<gene>
    <name evidence="2" type="ordered locus">Spico_0812</name>
</gene>
<dbReference type="Proteomes" id="UP000007939">
    <property type="component" value="Chromosome"/>
</dbReference>
<sequence>MDGSIITAEDLKAEVKAYNYKALTGGDDAIAVRAIEKATLWAQAKVMAASGSFEADTPINREIVLKRALYELYSYGENEAVAADKKDDALEILRAVYGNAVDAAGYQAAGGGVSQTSLPASSVVKGRISREPRHEDDIHRQV</sequence>
<dbReference type="OrthoDB" id="9799152at2"/>
<protein>
    <submittedName>
        <fullName evidence="2">Uncharacterized protein</fullName>
    </submittedName>
</protein>
<feature type="region of interest" description="Disordered" evidence="1">
    <location>
        <begin position="123"/>
        <end position="142"/>
    </location>
</feature>